<dbReference type="EMBL" id="MLJW01000775">
    <property type="protein sequence ID" value="OIQ82712.1"/>
    <property type="molecule type" value="Genomic_DNA"/>
</dbReference>
<accession>A0A1J5QGY0</accession>
<sequence>MPGDCLAFAVLIGGQQQFVRLFEQRFEFGDFPLLIRVHYVERFESVVYIHTLFGPGDLLIFSRDLRGTLRKIANMTNTRLDDVVGT</sequence>
<dbReference type="AlphaFoldDB" id="A0A1J5QGY0"/>
<protein>
    <submittedName>
        <fullName evidence="1">Uncharacterized protein</fullName>
    </submittedName>
</protein>
<reference evidence="1" key="1">
    <citation type="submission" date="2016-10" db="EMBL/GenBank/DDBJ databases">
        <title>Sequence of Gallionella enrichment culture.</title>
        <authorList>
            <person name="Poehlein A."/>
            <person name="Muehling M."/>
            <person name="Daniel R."/>
        </authorList>
    </citation>
    <scope>NUCLEOTIDE SEQUENCE</scope>
</reference>
<organism evidence="1">
    <name type="scientific">mine drainage metagenome</name>
    <dbReference type="NCBI Taxonomy" id="410659"/>
    <lineage>
        <taxon>unclassified sequences</taxon>
        <taxon>metagenomes</taxon>
        <taxon>ecological metagenomes</taxon>
    </lineage>
</organism>
<gene>
    <name evidence="1" type="ORF">GALL_355060</name>
</gene>
<evidence type="ECO:0000313" key="1">
    <source>
        <dbReference type="EMBL" id="OIQ82712.1"/>
    </source>
</evidence>
<proteinExistence type="predicted"/>
<comment type="caution">
    <text evidence="1">The sequence shown here is derived from an EMBL/GenBank/DDBJ whole genome shotgun (WGS) entry which is preliminary data.</text>
</comment>
<name>A0A1J5QGY0_9ZZZZ</name>